<dbReference type="RefSeq" id="WP_042153658.1">
    <property type="nucleotide sequence ID" value="NZ_CM002803.1"/>
</dbReference>
<protein>
    <recommendedName>
        <fullName evidence="3">Addiction module component</fullName>
    </recommendedName>
</protein>
<keyword evidence="2" id="KW-1185">Reference proteome</keyword>
<accession>A0A073CRU0</accession>
<dbReference type="STRING" id="388467.A19Y_1735"/>
<dbReference type="PATRIC" id="fig|388467.6.peg.1677"/>
<dbReference type="Proteomes" id="UP000027395">
    <property type="component" value="Chromosome"/>
</dbReference>
<dbReference type="GeneID" id="77289744"/>
<dbReference type="EMBL" id="CM002803">
    <property type="protein sequence ID" value="KEI66735.1"/>
    <property type="molecule type" value="Genomic_DNA"/>
</dbReference>
<dbReference type="AlphaFoldDB" id="A0A073CRU0"/>
<gene>
    <name evidence="1" type="ORF">A19Y_1735</name>
</gene>
<proteinExistence type="predicted"/>
<evidence type="ECO:0000313" key="1">
    <source>
        <dbReference type="EMBL" id="KEI66735.1"/>
    </source>
</evidence>
<dbReference type="HOGENOM" id="CLU_179121_0_0_3"/>
<sequence length="77" mass="9011">MNLQELKNAAYQLPVHERLLLVESIIHSLSQELRPRPDVPDGVWERLRGSLKTDNVELTDEDVERLKDESLTEKYLK</sequence>
<dbReference type="eggNOG" id="ENOG5032ZTN">
    <property type="taxonomic scope" value="Bacteria"/>
</dbReference>
<name>A0A073CRU0_PLAA1</name>
<reference evidence="1 2" key="1">
    <citation type="journal article" date="2014" name="Appl. Environ. Microbiol.">
        <title>Elucidation of insertion elements encoded on plasmids and in vitro construction of shuttle vectors from the toxic cyanobacterium Planktothrix.</title>
        <authorList>
            <person name="Christiansen G."/>
            <person name="Goesmann A."/>
            <person name="Kurmayer R."/>
        </authorList>
    </citation>
    <scope>NUCLEOTIDE SEQUENCE [LARGE SCALE GENOMIC DNA]</scope>
    <source>
        <strain evidence="1 2">NIVA-CYA 126/8</strain>
    </source>
</reference>
<evidence type="ECO:0000313" key="2">
    <source>
        <dbReference type="Proteomes" id="UP000027395"/>
    </source>
</evidence>
<organism evidence="1 2">
    <name type="scientific">Planktothrix agardhii (strain NIVA-CYA 126/8)</name>
    <dbReference type="NCBI Taxonomy" id="388467"/>
    <lineage>
        <taxon>Bacteria</taxon>
        <taxon>Bacillati</taxon>
        <taxon>Cyanobacteriota</taxon>
        <taxon>Cyanophyceae</taxon>
        <taxon>Oscillatoriophycideae</taxon>
        <taxon>Oscillatoriales</taxon>
        <taxon>Microcoleaceae</taxon>
        <taxon>Planktothrix</taxon>
    </lineage>
</organism>
<evidence type="ECO:0008006" key="3">
    <source>
        <dbReference type="Google" id="ProtNLM"/>
    </source>
</evidence>